<dbReference type="Gene3D" id="3.40.50.2300">
    <property type="match status" value="1"/>
</dbReference>
<dbReference type="InterPro" id="IPR011006">
    <property type="entry name" value="CheY-like_superfamily"/>
</dbReference>
<evidence type="ECO:0000259" key="1">
    <source>
        <dbReference type="SMART" id="SM00448"/>
    </source>
</evidence>
<feature type="domain" description="Response regulatory" evidence="1">
    <location>
        <begin position="1"/>
        <end position="111"/>
    </location>
</feature>
<dbReference type="InterPro" id="IPR046947">
    <property type="entry name" value="LytR-like"/>
</dbReference>
<name>A0A915YHU5_9BACT</name>
<accession>A0A915YHU5</accession>
<keyword evidence="4" id="KW-1185">Reference proteome</keyword>
<evidence type="ECO:0000313" key="4">
    <source>
        <dbReference type="Proteomes" id="UP001060919"/>
    </source>
</evidence>
<dbReference type="Proteomes" id="UP001060919">
    <property type="component" value="Chromosome"/>
</dbReference>
<sequence length="248" mass="28784">MKTIIIDDEEQGQRILKNLISMFFPDIEIVAICSNIPEAVIKINQLQPDAVFCDIEMPQYSGLDLLSFFKKINFEVIFATGHSEYAIQAFEMSAIDYLLKPIQLEKLELAIKKLRQKIEFTTMYKRLQTLKFNLSENIIHNIALPVADGLIFVETKKIALIEANGAYTKVWQKDTKAILISKNIKFFEKLVKNQLQFYKIHRSSIVNINYIQKYSKREGYLTLSNGKITKIAREKKKMFEAYISNLNL</sequence>
<dbReference type="SMART" id="SM00850">
    <property type="entry name" value="LytTR"/>
    <property type="match status" value="1"/>
</dbReference>
<dbReference type="InterPro" id="IPR001789">
    <property type="entry name" value="Sig_transdc_resp-reg_receiver"/>
</dbReference>
<proteinExistence type="predicted"/>
<dbReference type="SMART" id="SM00448">
    <property type="entry name" value="REC"/>
    <property type="match status" value="1"/>
</dbReference>
<dbReference type="SUPFAM" id="SSF52172">
    <property type="entry name" value="CheY-like"/>
    <property type="match status" value="1"/>
</dbReference>
<dbReference type="EMBL" id="AP026867">
    <property type="protein sequence ID" value="BDS13246.1"/>
    <property type="molecule type" value="Genomic_DNA"/>
</dbReference>
<dbReference type="InterPro" id="IPR007492">
    <property type="entry name" value="LytTR_DNA-bd_dom"/>
</dbReference>
<dbReference type="RefSeq" id="WP_264788534.1">
    <property type="nucleotide sequence ID" value="NZ_AP026867.1"/>
</dbReference>
<dbReference type="GO" id="GO:0003677">
    <property type="term" value="F:DNA binding"/>
    <property type="evidence" value="ECO:0007669"/>
    <property type="project" value="UniProtKB-KW"/>
</dbReference>
<dbReference type="Pfam" id="PF00072">
    <property type="entry name" value="Response_reg"/>
    <property type="match status" value="1"/>
</dbReference>
<dbReference type="KEGG" id="aup:AsAng_0039760"/>
<evidence type="ECO:0000259" key="2">
    <source>
        <dbReference type="SMART" id="SM00850"/>
    </source>
</evidence>
<dbReference type="PANTHER" id="PTHR37299">
    <property type="entry name" value="TRANSCRIPTIONAL REGULATOR-RELATED"/>
    <property type="match status" value="1"/>
</dbReference>
<dbReference type="AlphaFoldDB" id="A0A915YHU5"/>
<evidence type="ECO:0000313" key="3">
    <source>
        <dbReference type="EMBL" id="BDS13246.1"/>
    </source>
</evidence>
<dbReference type="GO" id="GO:0000156">
    <property type="term" value="F:phosphorelay response regulator activity"/>
    <property type="evidence" value="ECO:0007669"/>
    <property type="project" value="InterPro"/>
</dbReference>
<dbReference type="Pfam" id="PF04397">
    <property type="entry name" value="LytTR"/>
    <property type="match status" value="1"/>
</dbReference>
<organism evidence="3 4">
    <name type="scientific">Aureispira anguillae</name>
    <dbReference type="NCBI Taxonomy" id="2864201"/>
    <lineage>
        <taxon>Bacteria</taxon>
        <taxon>Pseudomonadati</taxon>
        <taxon>Bacteroidota</taxon>
        <taxon>Saprospiria</taxon>
        <taxon>Saprospirales</taxon>
        <taxon>Saprospiraceae</taxon>
        <taxon>Aureispira</taxon>
    </lineage>
</organism>
<reference evidence="3" key="1">
    <citation type="submission" date="2022-09" db="EMBL/GenBank/DDBJ databases">
        <title>Aureispira anguillicida sp. nov., isolated from Leptocephalus of Japanese eel Anguilla japonica.</title>
        <authorList>
            <person name="Yuasa K."/>
            <person name="Mekata T."/>
            <person name="Ikunari K."/>
        </authorList>
    </citation>
    <scope>NUCLEOTIDE SEQUENCE</scope>
    <source>
        <strain evidence="3">EL160426</strain>
    </source>
</reference>
<protein>
    <submittedName>
        <fullName evidence="3">LytTR family DNA-binding domain-containing protein</fullName>
    </submittedName>
</protein>
<dbReference type="PANTHER" id="PTHR37299:SF1">
    <property type="entry name" value="STAGE 0 SPORULATION PROTEIN A HOMOLOG"/>
    <property type="match status" value="1"/>
</dbReference>
<dbReference type="Gene3D" id="2.40.50.1020">
    <property type="entry name" value="LytTr DNA-binding domain"/>
    <property type="match status" value="1"/>
</dbReference>
<feature type="domain" description="HTH LytTR-type" evidence="2">
    <location>
        <begin position="148"/>
        <end position="244"/>
    </location>
</feature>
<gene>
    <name evidence="3" type="ORF">AsAng_0039760</name>
</gene>
<keyword evidence="3" id="KW-0238">DNA-binding</keyword>